<dbReference type="AlphaFoldDB" id="A0AA40F2W6"/>
<proteinExistence type="predicted"/>
<evidence type="ECO:0000256" key="1">
    <source>
        <dbReference type="SAM" id="Phobius"/>
    </source>
</evidence>
<comment type="caution">
    <text evidence="2">The sequence shown here is derived from an EMBL/GenBank/DDBJ whole genome shotgun (WGS) entry which is preliminary data.</text>
</comment>
<sequence>MGWPLKVVTTGDLGALCHVLWSWELCDNCLNATSKGLSRCGVALCNCAWGRRAERLEPFFEFYRQTTRPYVPDFFGDHDQAIRSHRDLLDILELIKSHGTDRTRGGCMAEYFGRRSGGKESLVPQSDQDRAFELAARIMTMTHVSCEKGQDMFSAETNWDIESKQGDLLPQWREQYTLPESLDHLFMACIHPSLQNSDPQSKLIRETLTAVNLKKIAGLKIESTNNLHDHLKLNPSTGTVQIFHQTTFLKEHLLATLSTRDIPGLSRHLALETICTIQLLFPPENATSQSFLRNLVSKGGFDPDCLRFGTASFELPGRGEKERAMRFPTWGTRLMHLYDEIENPKPRGRVEAWLERRSKSRHVMMVTAIGVLTAVLLGLFGLCLSIFQTWIAWRQWKDGDHR</sequence>
<accession>A0AA40F2W6</accession>
<gene>
    <name evidence="2" type="ORF">B0T18DRAFT_437408</name>
</gene>
<keyword evidence="1" id="KW-0472">Membrane</keyword>
<dbReference type="EMBL" id="JAUKUD010000003">
    <property type="protein sequence ID" value="KAK0750054.1"/>
    <property type="molecule type" value="Genomic_DNA"/>
</dbReference>
<keyword evidence="1" id="KW-0812">Transmembrane</keyword>
<keyword evidence="1" id="KW-1133">Transmembrane helix</keyword>
<feature type="transmembrane region" description="Helical" evidence="1">
    <location>
        <begin position="363"/>
        <end position="393"/>
    </location>
</feature>
<keyword evidence="3" id="KW-1185">Reference proteome</keyword>
<evidence type="ECO:0000313" key="2">
    <source>
        <dbReference type="EMBL" id="KAK0750054.1"/>
    </source>
</evidence>
<evidence type="ECO:0000313" key="3">
    <source>
        <dbReference type="Proteomes" id="UP001172155"/>
    </source>
</evidence>
<dbReference type="Proteomes" id="UP001172155">
    <property type="component" value="Unassembled WGS sequence"/>
</dbReference>
<reference evidence="2" key="1">
    <citation type="submission" date="2023-06" db="EMBL/GenBank/DDBJ databases">
        <title>Genome-scale phylogeny and comparative genomics of the fungal order Sordariales.</title>
        <authorList>
            <consortium name="Lawrence Berkeley National Laboratory"/>
            <person name="Hensen N."/>
            <person name="Bonometti L."/>
            <person name="Westerberg I."/>
            <person name="Brannstrom I.O."/>
            <person name="Guillou S."/>
            <person name="Cros-Aarteil S."/>
            <person name="Calhoun S."/>
            <person name="Haridas S."/>
            <person name="Kuo A."/>
            <person name="Mondo S."/>
            <person name="Pangilinan J."/>
            <person name="Riley R."/>
            <person name="LaButti K."/>
            <person name="Andreopoulos B."/>
            <person name="Lipzen A."/>
            <person name="Chen C."/>
            <person name="Yanf M."/>
            <person name="Daum C."/>
            <person name="Ng V."/>
            <person name="Clum A."/>
            <person name="Steindorff A."/>
            <person name="Ohm R."/>
            <person name="Martin F."/>
            <person name="Silar P."/>
            <person name="Natvig D."/>
            <person name="Lalanne C."/>
            <person name="Gautier V."/>
            <person name="Ament-velasquez S.L."/>
            <person name="Kruys A."/>
            <person name="Hutchinson M.I."/>
            <person name="Powell A.J."/>
            <person name="Barry K."/>
            <person name="Miller A.N."/>
            <person name="Grigoriev I.V."/>
            <person name="Debuchy R."/>
            <person name="Gladieux P."/>
            <person name="Thoren M.H."/>
            <person name="Johannesson H."/>
        </authorList>
    </citation>
    <scope>NUCLEOTIDE SEQUENCE</scope>
    <source>
        <strain evidence="2">SMH3187-1</strain>
    </source>
</reference>
<name>A0AA40F2W6_9PEZI</name>
<protein>
    <submittedName>
        <fullName evidence="2">Uncharacterized protein</fullName>
    </submittedName>
</protein>
<organism evidence="2 3">
    <name type="scientific">Schizothecium vesticola</name>
    <dbReference type="NCBI Taxonomy" id="314040"/>
    <lineage>
        <taxon>Eukaryota</taxon>
        <taxon>Fungi</taxon>
        <taxon>Dikarya</taxon>
        <taxon>Ascomycota</taxon>
        <taxon>Pezizomycotina</taxon>
        <taxon>Sordariomycetes</taxon>
        <taxon>Sordariomycetidae</taxon>
        <taxon>Sordariales</taxon>
        <taxon>Schizotheciaceae</taxon>
        <taxon>Schizothecium</taxon>
    </lineage>
</organism>